<evidence type="ECO:0000259" key="8">
    <source>
        <dbReference type="Pfam" id="PF00155"/>
    </source>
</evidence>
<reference evidence="9 10" key="1">
    <citation type="submission" date="2019-06" db="EMBL/GenBank/DDBJ databases">
        <title>Genome of new Rhodobacteraceae sp. SM1903.</title>
        <authorList>
            <person name="Ren X."/>
        </authorList>
    </citation>
    <scope>NUCLEOTIDE SEQUENCE [LARGE SCALE GENOMIC DNA]</scope>
    <source>
        <strain evidence="9 10">SM1903</strain>
    </source>
</reference>
<dbReference type="GO" id="GO:0006520">
    <property type="term" value="P:amino acid metabolic process"/>
    <property type="evidence" value="ECO:0007669"/>
    <property type="project" value="InterPro"/>
</dbReference>
<dbReference type="InterPro" id="IPR015424">
    <property type="entry name" value="PyrdxlP-dep_Trfase"/>
</dbReference>
<comment type="catalytic activity">
    <reaction evidence="7">
        <text>L-aspartate + 2-oxoglutarate = oxaloacetate + L-glutamate</text>
        <dbReference type="Rhea" id="RHEA:21824"/>
        <dbReference type="ChEBI" id="CHEBI:16452"/>
        <dbReference type="ChEBI" id="CHEBI:16810"/>
        <dbReference type="ChEBI" id="CHEBI:29985"/>
        <dbReference type="ChEBI" id="CHEBI:29991"/>
        <dbReference type="EC" id="2.6.1.1"/>
    </reaction>
</comment>
<dbReference type="InterPro" id="IPR015421">
    <property type="entry name" value="PyrdxlP-dep_Trfase_major"/>
</dbReference>
<evidence type="ECO:0000256" key="6">
    <source>
        <dbReference type="ARBA" id="ARBA00022898"/>
    </source>
</evidence>
<evidence type="ECO:0000256" key="2">
    <source>
        <dbReference type="ARBA" id="ARBA00007441"/>
    </source>
</evidence>
<dbReference type="Gene3D" id="3.40.640.10">
    <property type="entry name" value="Type I PLP-dependent aspartate aminotransferase-like (Major domain)"/>
    <property type="match status" value="1"/>
</dbReference>
<accession>A0A5C5GE98</accession>
<dbReference type="OrthoDB" id="9766084at2"/>
<proteinExistence type="inferred from homology"/>
<dbReference type="NCBIfam" id="NF005732">
    <property type="entry name" value="PRK07550.1"/>
    <property type="match status" value="1"/>
</dbReference>
<dbReference type="GO" id="GO:0004069">
    <property type="term" value="F:L-aspartate:2-oxoglutarate aminotransferase activity"/>
    <property type="evidence" value="ECO:0007669"/>
    <property type="project" value="UniProtKB-EC"/>
</dbReference>
<dbReference type="PANTHER" id="PTHR46383">
    <property type="entry name" value="ASPARTATE AMINOTRANSFERASE"/>
    <property type="match status" value="1"/>
</dbReference>
<dbReference type="InterPro" id="IPR050596">
    <property type="entry name" value="AspAT/PAT-like"/>
</dbReference>
<keyword evidence="10" id="KW-1185">Reference proteome</keyword>
<feature type="domain" description="Aminotransferase class I/classII large" evidence="8">
    <location>
        <begin position="43"/>
        <end position="383"/>
    </location>
</feature>
<dbReference type="CDD" id="cd00609">
    <property type="entry name" value="AAT_like"/>
    <property type="match status" value="1"/>
</dbReference>
<dbReference type="EMBL" id="VFFF01000001">
    <property type="protein sequence ID" value="TNY32271.1"/>
    <property type="molecule type" value="Genomic_DNA"/>
</dbReference>
<dbReference type="Pfam" id="PF00155">
    <property type="entry name" value="Aminotran_1_2"/>
    <property type="match status" value="1"/>
</dbReference>
<dbReference type="PANTHER" id="PTHR46383:SF1">
    <property type="entry name" value="ASPARTATE AMINOTRANSFERASE"/>
    <property type="match status" value="1"/>
</dbReference>
<evidence type="ECO:0000313" key="9">
    <source>
        <dbReference type="EMBL" id="TNY32271.1"/>
    </source>
</evidence>
<keyword evidence="6" id="KW-0663">Pyridoxal phosphate</keyword>
<dbReference type="GO" id="GO:0030170">
    <property type="term" value="F:pyridoxal phosphate binding"/>
    <property type="evidence" value="ECO:0007669"/>
    <property type="project" value="InterPro"/>
</dbReference>
<gene>
    <name evidence="9" type="ORF">FHY64_02960</name>
</gene>
<protein>
    <recommendedName>
        <fullName evidence="3">aspartate transaminase</fullName>
        <ecNumber evidence="3">2.6.1.1</ecNumber>
    </recommendedName>
</protein>
<dbReference type="Proteomes" id="UP000314011">
    <property type="component" value="Unassembled WGS sequence"/>
</dbReference>
<evidence type="ECO:0000256" key="1">
    <source>
        <dbReference type="ARBA" id="ARBA00001933"/>
    </source>
</evidence>
<dbReference type="InterPro" id="IPR004839">
    <property type="entry name" value="Aminotransferase_I/II_large"/>
</dbReference>
<dbReference type="RefSeq" id="WP_140192950.1">
    <property type="nucleotide sequence ID" value="NZ_CP065915.1"/>
</dbReference>
<evidence type="ECO:0000256" key="7">
    <source>
        <dbReference type="ARBA" id="ARBA00049185"/>
    </source>
</evidence>
<name>A0A5C5GE98_9RHOB</name>
<evidence type="ECO:0000256" key="4">
    <source>
        <dbReference type="ARBA" id="ARBA00022576"/>
    </source>
</evidence>
<dbReference type="SUPFAM" id="SSF53383">
    <property type="entry name" value="PLP-dependent transferases"/>
    <property type="match status" value="1"/>
</dbReference>
<comment type="cofactor">
    <cofactor evidence="1">
        <name>pyridoxal 5'-phosphate</name>
        <dbReference type="ChEBI" id="CHEBI:597326"/>
    </cofactor>
</comment>
<keyword evidence="4 9" id="KW-0032">Aminotransferase</keyword>
<evidence type="ECO:0000256" key="5">
    <source>
        <dbReference type="ARBA" id="ARBA00022679"/>
    </source>
</evidence>
<sequence length="389" mass="43006">MSSRTEQTFAPPVMEARRWVLDAVFSEDRPLLNVSQAAPVEPPPEPLRQAMAEMVMNDTSSHLYGPVLGLPDLRTEIAETWTRDYGGIVRPDQVAITAGCNQAFTAAISALCNEGDEVLLPVPFYFNHAMWLQMEGLGLVPLPCRAGLLPDPEEAASLITERTKAIVLVTPNNPGGVEYPAELVRAFFELARSRGLTLVLDETYRDFDSRPTPPHDLFTDPDWPDTLVQLYSFSKAFRLTGHRTGAMVARPELLSEVEKFLDTVSICAPQVGQKAALWGMRNLGQWLASERDEVLDRRMAMEAALTTLSGWRLLGCGAYFAYVEHPYDMPSDQAAKWLVETAGVLMLPGTMFRPDNDPAGAREMRIAFANVDRAGIAELAQRLSATRPT</sequence>
<comment type="caution">
    <text evidence="9">The sequence shown here is derived from an EMBL/GenBank/DDBJ whole genome shotgun (WGS) entry which is preliminary data.</text>
</comment>
<organism evidence="9 10">
    <name type="scientific">Pelagovum pacificum</name>
    <dbReference type="NCBI Taxonomy" id="2588711"/>
    <lineage>
        <taxon>Bacteria</taxon>
        <taxon>Pseudomonadati</taxon>
        <taxon>Pseudomonadota</taxon>
        <taxon>Alphaproteobacteria</taxon>
        <taxon>Rhodobacterales</taxon>
        <taxon>Paracoccaceae</taxon>
        <taxon>Pelagovum</taxon>
    </lineage>
</organism>
<evidence type="ECO:0000256" key="3">
    <source>
        <dbReference type="ARBA" id="ARBA00012753"/>
    </source>
</evidence>
<evidence type="ECO:0000313" key="10">
    <source>
        <dbReference type="Proteomes" id="UP000314011"/>
    </source>
</evidence>
<comment type="similarity">
    <text evidence="2">Belongs to the class-I pyridoxal-phosphate-dependent aminotransferase family.</text>
</comment>
<keyword evidence="5 9" id="KW-0808">Transferase</keyword>
<dbReference type="EC" id="2.6.1.1" evidence="3"/>
<dbReference type="AlphaFoldDB" id="A0A5C5GE98"/>